<dbReference type="PANTHER" id="PTHR39158:SF1">
    <property type="entry name" value="DNAJ HOMOLOG SUBFAMILY C MEMBER 28"/>
    <property type="match status" value="1"/>
</dbReference>
<accession>A0AAV7IW22</accession>
<dbReference type="AlphaFoldDB" id="A0AAV7IW22"/>
<evidence type="ECO:0000313" key="3">
    <source>
        <dbReference type="Proteomes" id="UP000826195"/>
    </source>
</evidence>
<protein>
    <submittedName>
        <fullName evidence="2">Uncharacterized protein</fullName>
    </submittedName>
</protein>
<dbReference type="PANTHER" id="PTHR39158">
    <property type="entry name" value="OS08G0560600 PROTEIN"/>
    <property type="match status" value="1"/>
</dbReference>
<dbReference type="InterPro" id="IPR052573">
    <property type="entry name" value="DnaJ_C_subfamily_28"/>
</dbReference>
<sequence>MIRSCPISLYTFRVEFGLRKYIPGILIDNGFTPEWIRLSKEIREETKELENYLTEVQNELGPAPLSFDEDKLWQNALKNSEEAVKNINKKINTYNLLVPILQKQMLLIDLNSIAKKIIEKPPSPQNKKSRDNVTVDNNSMSTGMLDLLSWVFDRKKT</sequence>
<keyword evidence="3" id="KW-1185">Reference proteome</keyword>
<gene>
    <name evidence="2" type="ORF">KQX54_016508</name>
</gene>
<dbReference type="EMBL" id="JAHXZJ010000374">
    <property type="protein sequence ID" value="KAH0561382.1"/>
    <property type="molecule type" value="Genomic_DNA"/>
</dbReference>
<name>A0AAV7IW22_COTGL</name>
<reference evidence="2 3" key="1">
    <citation type="journal article" date="2021" name="J. Hered.">
        <title>A chromosome-level genome assembly of the parasitoid wasp, Cotesia glomerata (Hymenoptera: Braconidae).</title>
        <authorList>
            <person name="Pinto B.J."/>
            <person name="Weis J.J."/>
            <person name="Gamble T."/>
            <person name="Ode P.J."/>
            <person name="Paul R."/>
            <person name="Zaspel J.M."/>
        </authorList>
    </citation>
    <scope>NUCLEOTIDE SEQUENCE [LARGE SCALE GENOMIC DNA]</scope>
    <source>
        <strain evidence="2">CgM1</strain>
    </source>
</reference>
<evidence type="ECO:0000313" key="2">
    <source>
        <dbReference type="EMBL" id="KAH0561382.1"/>
    </source>
</evidence>
<dbReference type="Proteomes" id="UP000826195">
    <property type="component" value="Unassembled WGS sequence"/>
</dbReference>
<evidence type="ECO:0000256" key="1">
    <source>
        <dbReference type="SAM" id="Coils"/>
    </source>
</evidence>
<proteinExistence type="predicted"/>
<organism evidence="2 3">
    <name type="scientific">Cotesia glomerata</name>
    <name type="common">Lepidopteran parasitic wasp</name>
    <name type="synonym">Apanteles glomeratus</name>
    <dbReference type="NCBI Taxonomy" id="32391"/>
    <lineage>
        <taxon>Eukaryota</taxon>
        <taxon>Metazoa</taxon>
        <taxon>Ecdysozoa</taxon>
        <taxon>Arthropoda</taxon>
        <taxon>Hexapoda</taxon>
        <taxon>Insecta</taxon>
        <taxon>Pterygota</taxon>
        <taxon>Neoptera</taxon>
        <taxon>Endopterygota</taxon>
        <taxon>Hymenoptera</taxon>
        <taxon>Apocrita</taxon>
        <taxon>Ichneumonoidea</taxon>
        <taxon>Braconidae</taxon>
        <taxon>Microgastrinae</taxon>
        <taxon>Cotesia</taxon>
    </lineage>
</organism>
<comment type="caution">
    <text evidence="2">The sequence shown here is derived from an EMBL/GenBank/DDBJ whole genome shotgun (WGS) entry which is preliminary data.</text>
</comment>
<feature type="coiled-coil region" evidence="1">
    <location>
        <begin position="39"/>
        <end position="97"/>
    </location>
</feature>
<keyword evidence="1" id="KW-0175">Coiled coil</keyword>